<dbReference type="Proteomes" id="UP000054097">
    <property type="component" value="Unassembled WGS sequence"/>
</dbReference>
<proteinExistence type="predicted"/>
<dbReference type="OrthoDB" id="3134391at2759"/>
<organism evidence="1 2">
    <name type="scientific">Serendipita vermifera MAFF 305830</name>
    <dbReference type="NCBI Taxonomy" id="933852"/>
    <lineage>
        <taxon>Eukaryota</taxon>
        <taxon>Fungi</taxon>
        <taxon>Dikarya</taxon>
        <taxon>Basidiomycota</taxon>
        <taxon>Agaricomycotina</taxon>
        <taxon>Agaricomycetes</taxon>
        <taxon>Sebacinales</taxon>
        <taxon>Serendipitaceae</taxon>
        <taxon>Serendipita</taxon>
    </lineage>
</organism>
<evidence type="ECO:0000313" key="1">
    <source>
        <dbReference type="EMBL" id="KIM24795.1"/>
    </source>
</evidence>
<sequence>MVSVFDEFDPLDIPLTDPLDCDGPKASVLNAQSRIYPTKLALTTVCKVFRELSTPFLYECLICDRPAWWTRLVLTLRDTGWGKYTRRVEFHLGDCEFRRDARGVSTASSSRH</sequence>
<dbReference type="EMBL" id="KN824320">
    <property type="protein sequence ID" value="KIM24795.1"/>
    <property type="molecule type" value="Genomic_DNA"/>
</dbReference>
<protein>
    <submittedName>
        <fullName evidence="1">Uncharacterized protein</fullName>
    </submittedName>
</protein>
<keyword evidence="2" id="KW-1185">Reference proteome</keyword>
<accession>A0A0C3AJL3</accession>
<reference evidence="2" key="2">
    <citation type="submission" date="2015-01" db="EMBL/GenBank/DDBJ databases">
        <title>Evolutionary Origins and Diversification of the Mycorrhizal Mutualists.</title>
        <authorList>
            <consortium name="DOE Joint Genome Institute"/>
            <consortium name="Mycorrhizal Genomics Consortium"/>
            <person name="Kohler A."/>
            <person name="Kuo A."/>
            <person name="Nagy L.G."/>
            <person name="Floudas D."/>
            <person name="Copeland A."/>
            <person name="Barry K.W."/>
            <person name="Cichocki N."/>
            <person name="Veneault-Fourrey C."/>
            <person name="LaButti K."/>
            <person name="Lindquist E.A."/>
            <person name="Lipzen A."/>
            <person name="Lundell T."/>
            <person name="Morin E."/>
            <person name="Murat C."/>
            <person name="Riley R."/>
            <person name="Ohm R."/>
            <person name="Sun H."/>
            <person name="Tunlid A."/>
            <person name="Henrissat B."/>
            <person name="Grigoriev I.V."/>
            <person name="Hibbett D.S."/>
            <person name="Martin F."/>
        </authorList>
    </citation>
    <scope>NUCLEOTIDE SEQUENCE [LARGE SCALE GENOMIC DNA]</scope>
    <source>
        <strain evidence="2">MAFF 305830</strain>
    </source>
</reference>
<dbReference type="AlphaFoldDB" id="A0A0C3AJL3"/>
<name>A0A0C3AJL3_SERVB</name>
<dbReference type="HOGENOM" id="CLU_2147416_0_0_1"/>
<evidence type="ECO:0000313" key="2">
    <source>
        <dbReference type="Proteomes" id="UP000054097"/>
    </source>
</evidence>
<reference evidence="1 2" key="1">
    <citation type="submission" date="2014-04" db="EMBL/GenBank/DDBJ databases">
        <authorList>
            <consortium name="DOE Joint Genome Institute"/>
            <person name="Kuo A."/>
            <person name="Zuccaro A."/>
            <person name="Kohler A."/>
            <person name="Nagy L.G."/>
            <person name="Floudas D."/>
            <person name="Copeland A."/>
            <person name="Barry K.W."/>
            <person name="Cichocki N."/>
            <person name="Veneault-Fourrey C."/>
            <person name="LaButti K."/>
            <person name="Lindquist E.A."/>
            <person name="Lipzen A."/>
            <person name="Lundell T."/>
            <person name="Morin E."/>
            <person name="Murat C."/>
            <person name="Sun H."/>
            <person name="Tunlid A."/>
            <person name="Henrissat B."/>
            <person name="Grigoriev I.V."/>
            <person name="Hibbett D.S."/>
            <person name="Martin F."/>
            <person name="Nordberg H.P."/>
            <person name="Cantor M.N."/>
            <person name="Hua S.X."/>
        </authorList>
    </citation>
    <scope>NUCLEOTIDE SEQUENCE [LARGE SCALE GENOMIC DNA]</scope>
    <source>
        <strain evidence="1 2">MAFF 305830</strain>
    </source>
</reference>
<gene>
    <name evidence="1" type="ORF">M408DRAFT_331613</name>
</gene>